<keyword evidence="3" id="KW-1185">Reference proteome</keyword>
<feature type="transmembrane region" description="Helical" evidence="1">
    <location>
        <begin position="453"/>
        <end position="470"/>
    </location>
</feature>
<accession>A0A150GMR6</accession>
<feature type="transmembrane region" description="Helical" evidence="1">
    <location>
        <begin position="503"/>
        <end position="527"/>
    </location>
</feature>
<proteinExistence type="predicted"/>
<protein>
    <recommendedName>
        <fullName evidence="4">TRP C-terminal domain-containing protein</fullName>
    </recommendedName>
</protein>
<reference evidence="3" key="1">
    <citation type="journal article" date="2016" name="Nat. Commun.">
        <title>The Gonium pectorale genome demonstrates co-option of cell cycle regulation during the evolution of multicellularity.</title>
        <authorList>
            <person name="Hanschen E.R."/>
            <person name="Marriage T.N."/>
            <person name="Ferris P.J."/>
            <person name="Hamaji T."/>
            <person name="Toyoda A."/>
            <person name="Fujiyama A."/>
            <person name="Neme R."/>
            <person name="Noguchi H."/>
            <person name="Minakuchi Y."/>
            <person name="Suzuki M."/>
            <person name="Kawai-Toyooka H."/>
            <person name="Smith D.R."/>
            <person name="Sparks H."/>
            <person name="Anderson J."/>
            <person name="Bakaric R."/>
            <person name="Luria V."/>
            <person name="Karger A."/>
            <person name="Kirschner M.W."/>
            <person name="Durand P.M."/>
            <person name="Michod R.E."/>
            <person name="Nozaki H."/>
            <person name="Olson B.J."/>
        </authorList>
    </citation>
    <scope>NUCLEOTIDE SEQUENCE [LARGE SCALE GENOMIC DNA]</scope>
    <source>
        <strain evidence="3">NIES-2863</strain>
    </source>
</reference>
<gene>
    <name evidence="2" type="ORF">GPECTOR_15g324</name>
</gene>
<evidence type="ECO:0008006" key="4">
    <source>
        <dbReference type="Google" id="ProtNLM"/>
    </source>
</evidence>
<feature type="transmembrane region" description="Helical" evidence="1">
    <location>
        <begin position="539"/>
        <end position="559"/>
    </location>
</feature>
<dbReference type="GO" id="GO:0043130">
    <property type="term" value="F:ubiquitin binding"/>
    <property type="evidence" value="ECO:0007669"/>
    <property type="project" value="TreeGrafter"/>
</dbReference>
<dbReference type="Proteomes" id="UP000075714">
    <property type="component" value="Unassembled WGS sequence"/>
</dbReference>
<dbReference type="PANTHER" id="PTHR19862">
    <property type="entry name" value="WD REPEAT-CONTAINING PROTEIN 48"/>
    <property type="match status" value="1"/>
</dbReference>
<evidence type="ECO:0000256" key="1">
    <source>
        <dbReference type="SAM" id="Phobius"/>
    </source>
</evidence>
<dbReference type="AlphaFoldDB" id="A0A150GMR6"/>
<sequence>MSYVDAGIGKDLSAPLVAGIASFQNLVMRGWPGTYVLTFSLSGGEGLGFKVKPYELEVELRRCSPGEELDRTVAKERHHSSWTACAACPPNKYGLWNDSRRSLDNVTNASSYMELMDVMWNSTEQQMAECRPCPRNAECPGGAIVVPEPGLAVLSLVVNAMLVLFTAVTNFADGFDDDGDVDKLAAAATAAAAPTAGAKAAGGDSLGARNVDAAKERKAKVELGDVVKVVVLHLQYVVIVTRLNVDYPSIITRCQAVFSTITGAENYIVYNPTCLWPNRDSAGQAEVQLLAGILTPCAVVALSLAVWTISMALSRIEPHLNRPIEKADQKLGLWDQLTVVFMAAVFILFPSWAHTAFSTFACYRIDDGSGAFPDAQRATWLYGYWVRDMQAKCYDGRHLSFYVPIGVASVCIFCLAPPLTSFFIVRGMGERRLKEDHVRKVYGFLYKRYKERFIWWETVLQLETLALVAVEVLGRALVALLLLATFLVIAAVNISCSPLLSRLLVVMEFLSLVTLGLTITLSLFFTVGESLDPVIEGTLAGLIIVMNAGVILFYLSVLARRFWPALTDLLSPSAVVKE</sequence>
<keyword evidence="1" id="KW-0472">Membrane</keyword>
<dbReference type="InterPro" id="IPR051246">
    <property type="entry name" value="WDR48"/>
</dbReference>
<organism evidence="2 3">
    <name type="scientific">Gonium pectorale</name>
    <name type="common">Green alga</name>
    <dbReference type="NCBI Taxonomy" id="33097"/>
    <lineage>
        <taxon>Eukaryota</taxon>
        <taxon>Viridiplantae</taxon>
        <taxon>Chlorophyta</taxon>
        <taxon>core chlorophytes</taxon>
        <taxon>Chlorophyceae</taxon>
        <taxon>CS clade</taxon>
        <taxon>Chlamydomonadales</taxon>
        <taxon>Volvocaceae</taxon>
        <taxon>Gonium</taxon>
    </lineage>
</organism>
<feature type="transmembrane region" description="Helical" evidence="1">
    <location>
        <begin position="476"/>
        <end position="496"/>
    </location>
</feature>
<feature type="transmembrane region" description="Helical" evidence="1">
    <location>
        <begin position="401"/>
        <end position="425"/>
    </location>
</feature>
<name>A0A150GMR6_GONPE</name>
<feature type="transmembrane region" description="Helical" evidence="1">
    <location>
        <begin position="333"/>
        <end position="353"/>
    </location>
</feature>
<dbReference type="GO" id="GO:0000724">
    <property type="term" value="P:double-strand break repair via homologous recombination"/>
    <property type="evidence" value="ECO:0007669"/>
    <property type="project" value="TreeGrafter"/>
</dbReference>
<dbReference type="PANTHER" id="PTHR19862:SF14">
    <property type="entry name" value="WD REPEAT-CONTAINING PROTEIN 48"/>
    <property type="match status" value="1"/>
</dbReference>
<feature type="transmembrane region" description="Helical" evidence="1">
    <location>
        <begin position="289"/>
        <end position="313"/>
    </location>
</feature>
<keyword evidence="1" id="KW-1133">Transmembrane helix</keyword>
<evidence type="ECO:0000313" key="3">
    <source>
        <dbReference type="Proteomes" id="UP000075714"/>
    </source>
</evidence>
<evidence type="ECO:0000313" key="2">
    <source>
        <dbReference type="EMBL" id="KXZ50640.1"/>
    </source>
</evidence>
<dbReference type="OrthoDB" id="544717at2759"/>
<keyword evidence="1" id="KW-0812">Transmembrane</keyword>
<comment type="caution">
    <text evidence="2">The sequence shown here is derived from an EMBL/GenBank/DDBJ whole genome shotgun (WGS) entry which is preliminary data.</text>
</comment>
<dbReference type="EMBL" id="LSYV01000016">
    <property type="protein sequence ID" value="KXZ50640.1"/>
    <property type="molecule type" value="Genomic_DNA"/>
</dbReference>